<evidence type="ECO:0008006" key="3">
    <source>
        <dbReference type="Google" id="ProtNLM"/>
    </source>
</evidence>
<comment type="caution">
    <text evidence="1">The sequence shown here is derived from an EMBL/GenBank/DDBJ whole genome shotgun (WGS) entry which is preliminary data.</text>
</comment>
<evidence type="ECO:0000313" key="2">
    <source>
        <dbReference type="Proteomes" id="UP000537204"/>
    </source>
</evidence>
<dbReference type="InterPro" id="IPR032710">
    <property type="entry name" value="NTF2-like_dom_sf"/>
</dbReference>
<organism evidence="1 2">
    <name type="scientific">Pedobacter cryoconitis</name>
    <dbReference type="NCBI Taxonomy" id="188932"/>
    <lineage>
        <taxon>Bacteria</taxon>
        <taxon>Pseudomonadati</taxon>
        <taxon>Bacteroidota</taxon>
        <taxon>Sphingobacteriia</taxon>
        <taxon>Sphingobacteriales</taxon>
        <taxon>Sphingobacteriaceae</taxon>
        <taxon>Pedobacter</taxon>
    </lineage>
</organism>
<protein>
    <recommendedName>
        <fullName evidence="3">Nuclear transport factor 2 family protein</fullName>
    </recommendedName>
</protein>
<accession>A0A7W8ZPP0</accession>
<gene>
    <name evidence="1" type="ORF">HDE68_003650</name>
</gene>
<dbReference type="RefSeq" id="WP_183883591.1">
    <property type="nucleotide sequence ID" value="NZ_JACHCE010000006.1"/>
</dbReference>
<reference evidence="1 2" key="1">
    <citation type="submission" date="2020-08" db="EMBL/GenBank/DDBJ databases">
        <title>Genomic Encyclopedia of Type Strains, Phase IV (KMG-V): Genome sequencing to study the core and pangenomes of soil and plant-associated prokaryotes.</title>
        <authorList>
            <person name="Whitman W."/>
        </authorList>
    </citation>
    <scope>NUCLEOTIDE SEQUENCE [LARGE SCALE GENOMIC DNA]</scope>
    <source>
        <strain evidence="1 2">S3M1</strain>
    </source>
</reference>
<dbReference type="SUPFAM" id="SSF54427">
    <property type="entry name" value="NTF2-like"/>
    <property type="match status" value="1"/>
</dbReference>
<dbReference type="EMBL" id="JACHCE010000006">
    <property type="protein sequence ID" value="MBB5637725.1"/>
    <property type="molecule type" value="Genomic_DNA"/>
</dbReference>
<dbReference type="AlphaFoldDB" id="A0A7W8ZPP0"/>
<proteinExistence type="predicted"/>
<evidence type="ECO:0000313" key="1">
    <source>
        <dbReference type="EMBL" id="MBB5637725.1"/>
    </source>
</evidence>
<dbReference type="Proteomes" id="UP000537204">
    <property type="component" value="Unassembled WGS sequence"/>
</dbReference>
<name>A0A7W8ZPP0_9SPHI</name>
<dbReference type="Gene3D" id="3.10.450.50">
    <property type="match status" value="1"/>
</dbReference>
<sequence>MKDYKSRLKEVFSEVLESSVYNEILVRKHFSQDYIQHVDGKTLHFDSFLQHMKALKQDGSELLIDIKTLVQEGNTVFSNHLVNVTTIENRKTQIQVIGEFRFQGDQICYCDELTHLISGDPKDKDLGSRV</sequence>